<comment type="caution">
    <text evidence="2">The sequence shown here is derived from an EMBL/GenBank/DDBJ whole genome shotgun (WGS) entry which is preliminary data.</text>
</comment>
<proteinExistence type="predicted"/>
<feature type="compositionally biased region" description="Low complexity" evidence="1">
    <location>
        <begin position="139"/>
        <end position="152"/>
    </location>
</feature>
<dbReference type="EMBL" id="LDAU01000214">
    <property type="protein sequence ID" value="KRW99304.1"/>
    <property type="molecule type" value="Genomic_DNA"/>
</dbReference>
<evidence type="ECO:0000313" key="2">
    <source>
        <dbReference type="EMBL" id="KRW99304.1"/>
    </source>
</evidence>
<protein>
    <submittedName>
        <fullName evidence="2">Uncharacterized protein</fullName>
    </submittedName>
</protein>
<feature type="compositionally biased region" description="Acidic residues" evidence="1">
    <location>
        <begin position="156"/>
        <end position="165"/>
    </location>
</feature>
<organism evidence="2 3">
    <name type="scientific">Pseudocohnilembus persalinus</name>
    <name type="common">Ciliate</name>
    <dbReference type="NCBI Taxonomy" id="266149"/>
    <lineage>
        <taxon>Eukaryota</taxon>
        <taxon>Sar</taxon>
        <taxon>Alveolata</taxon>
        <taxon>Ciliophora</taxon>
        <taxon>Intramacronucleata</taxon>
        <taxon>Oligohymenophorea</taxon>
        <taxon>Scuticociliatia</taxon>
        <taxon>Philasterida</taxon>
        <taxon>Pseudocohnilembidae</taxon>
        <taxon>Pseudocohnilembus</taxon>
    </lineage>
</organism>
<reference evidence="2 3" key="1">
    <citation type="journal article" date="2015" name="Sci. Rep.">
        <title>Genome of the facultative scuticociliatosis pathogen Pseudocohnilembus persalinus provides insight into its virulence through horizontal gene transfer.</title>
        <authorList>
            <person name="Xiong J."/>
            <person name="Wang G."/>
            <person name="Cheng J."/>
            <person name="Tian M."/>
            <person name="Pan X."/>
            <person name="Warren A."/>
            <person name="Jiang C."/>
            <person name="Yuan D."/>
            <person name="Miao W."/>
        </authorList>
    </citation>
    <scope>NUCLEOTIDE SEQUENCE [LARGE SCALE GENOMIC DNA]</scope>
    <source>
        <strain evidence="2">36N120E</strain>
    </source>
</reference>
<feature type="compositionally biased region" description="Polar residues" evidence="1">
    <location>
        <begin position="121"/>
        <end position="138"/>
    </location>
</feature>
<feature type="region of interest" description="Disordered" evidence="1">
    <location>
        <begin position="121"/>
        <end position="209"/>
    </location>
</feature>
<gene>
    <name evidence="2" type="ORF">PPERSA_02416</name>
</gene>
<keyword evidence="3" id="KW-1185">Reference proteome</keyword>
<dbReference type="AlphaFoldDB" id="A0A0V0QAR6"/>
<feature type="compositionally biased region" description="Basic and acidic residues" evidence="1">
    <location>
        <begin position="166"/>
        <end position="188"/>
    </location>
</feature>
<accession>A0A0V0QAR6</accession>
<name>A0A0V0QAR6_PSEPJ</name>
<sequence>MLRISQITLLKKIIKMQLDLKFFGMSQGQVLISPKEELKQENLESLKMEGKKGPKIFKNQSQKPSQTQFFQNQAYKKTQSDPSKQIEEEETIQDIFDSQMSKLVDLVNSVLDNSFPNAVVAQQTSDKTEQNSSQNSGEKTININIKHNTIFKQEAEQIEEEEEEREREKEKEIKKQNSTEQSLKEKLKTQQQQEEEDQINHSQTNFQETIDKYFEQQQQLQLSQNHQEQEQHFNTYNSLSTRNQVRAIDQELPDLENEEIQIQNEEEEVYAFYPIADTNIQKKQNYQKIAKKN</sequence>
<evidence type="ECO:0000313" key="3">
    <source>
        <dbReference type="Proteomes" id="UP000054937"/>
    </source>
</evidence>
<dbReference type="InParanoid" id="A0A0V0QAR6"/>
<dbReference type="Proteomes" id="UP000054937">
    <property type="component" value="Unassembled WGS sequence"/>
</dbReference>
<evidence type="ECO:0000256" key="1">
    <source>
        <dbReference type="SAM" id="MobiDB-lite"/>
    </source>
</evidence>